<evidence type="ECO:0000313" key="3">
    <source>
        <dbReference type="EMBL" id="TDT34425.1"/>
    </source>
</evidence>
<feature type="compositionally biased region" description="Basic and acidic residues" evidence="1">
    <location>
        <begin position="39"/>
        <end position="50"/>
    </location>
</feature>
<accession>A0A4R7JAL6</accession>
<dbReference type="Proteomes" id="UP000295371">
    <property type="component" value="Unassembled WGS sequence"/>
</dbReference>
<name>A0A4R7JAL6_9ACTN</name>
<feature type="compositionally biased region" description="Basic and acidic residues" evidence="1">
    <location>
        <begin position="1"/>
        <end position="10"/>
    </location>
</feature>
<feature type="compositionally biased region" description="Acidic residues" evidence="1">
    <location>
        <begin position="82"/>
        <end position="101"/>
    </location>
</feature>
<keyword evidence="2" id="KW-0472">Membrane</keyword>
<dbReference type="RefSeq" id="WP_133754797.1">
    <property type="nucleotide sequence ID" value="NZ_CP171129.1"/>
</dbReference>
<evidence type="ECO:0000256" key="1">
    <source>
        <dbReference type="SAM" id="MobiDB-lite"/>
    </source>
</evidence>
<dbReference type="EMBL" id="SOAW01000001">
    <property type="protein sequence ID" value="TDT34425.1"/>
    <property type="molecule type" value="Genomic_DNA"/>
</dbReference>
<evidence type="ECO:0000256" key="2">
    <source>
        <dbReference type="SAM" id="Phobius"/>
    </source>
</evidence>
<keyword evidence="4" id="KW-1185">Reference proteome</keyword>
<organism evidence="3 4">
    <name type="scientific">Naumannella halotolerans</name>
    <dbReference type="NCBI Taxonomy" id="993414"/>
    <lineage>
        <taxon>Bacteria</taxon>
        <taxon>Bacillati</taxon>
        <taxon>Actinomycetota</taxon>
        <taxon>Actinomycetes</taxon>
        <taxon>Propionibacteriales</taxon>
        <taxon>Propionibacteriaceae</taxon>
        <taxon>Naumannella</taxon>
    </lineage>
</organism>
<protein>
    <submittedName>
        <fullName evidence="3">Uncharacterized protein</fullName>
    </submittedName>
</protein>
<gene>
    <name evidence="3" type="ORF">CLV29_2091</name>
</gene>
<feature type="region of interest" description="Disordered" evidence="1">
    <location>
        <begin position="1"/>
        <end position="103"/>
    </location>
</feature>
<comment type="caution">
    <text evidence="3">The sequence shown here is derived from an EMBL/GenBank/DDBJ whole genome shotgun (WGS) entry which is preliminary data.</text>
</comment>
<keyword evidence="2" id="KW-0812">Transmembrane</keyword>
<feature type="transmembrane region" description="Helical" evidence="2">
    <location>
        <begin position="109"/>
        <end position="130"/>
    </location>
</feature>
<evidence type="ECO:0000313" key="4">
    <source>
        <dbReference type="Proteomes" id="UP000295371"/>
    </source>
</evidence>
<sequence length="424" mass="45277">MADRPRRAADEELAAETNVRGFDAADVAAAGPATPTDPPADHRAADDPDATRLITEPGTGQAGAEDPAEQTMLRTSAVAGFDPEDDDADYSGDDDYDEGEDPKERRRRIAGWVIVTVLALVAASGAFLVARNAFGAADQAIKPDRFVEEYLQAIAAGDAEEVLGYGPRPPADSPLLTDELLASSNNRAPLTDIEVVASNDTQVQVEYQRGGQPVTGIFDVSKANGRWTMQTWGVLQVTENDLRMPFLLDGVELPGPGAYPVFPGNYLITSSSEALDIDTRLQVPDNASDRPLGVVPMELTDAGRRDALSLISNELDRCFAALNEGNLTPDNCPIRVNSEIDGDGEVLPETIDVEIQNDPLHGVEVNVVDDSPIAVADLSIDYTISGQAQRAGETLDILPRTQTAETTATVAFDQDPPTVGWAQR</sequence>
<reference evidence="3 4" key="1">
    <citation type="submission" date="2019-03" db="EMBL/GenBank/DDBJ databases">
        <title>Genomic Encyclopedia of Archaeal and Bacterial Type Strains, Phase II (KMG-II): from individual species to whole genera.</title>
        <authorList>
            <person name="Goeker M."/>
        </authorList>
    </citation>
    <scope>NUCLEOTIDE SEQUENCE [LARGE SCALE GENOMIC DNA]</scope>
    <source>
        <strain evidence="3 4">DSM 24323</strain>
    </source>
</reference>
<feature type="compositionally biased region" description="Low complexity" evidence="1">
    <location>
        <begin position="24"/>
        <end position="34"/>
    </location>
</feature>
<proteinExistence type="predicted"/>
<keyword evidence="2" id="KW-1133">Transmembrane helix</keyword>
<dbReference type="OrthoDB" id="3726117at2"/>
<dbReference type="AlphaFoldDB" id="A0A4R7JAL6"/>